<organism evidence="8 9">
    <name type="scientific">Flavobacterium pallidum</name>
    <dbReference type="NCBI Taxonomy" id="2172098"/>
    <lineage>
        <taxon>Bacteria</taxon>
        <taxon>Pseudomonadati</taxon>
        <taxon>Bacteroidota</taxon>
        <taxon>Flavobacteriia</taxon>
        <taxon>Flavobacteriales</taxon>
        <taxon>Flavobacteriaceae</taxon>
        <taxon>Flavobacterium</taxon>
    </lineage>
</organism>
<dbReference type="Pfam" id="PF05227">
    <property type="entry name" value="CHASE3"/>
    <property type="match status" value="1"/>
</dbReference>
<dbReference type="Pfam" id="PF02518">
    <property type="entry name" value="HATPase_c"/>
    <property type="match status" value="1"/>
</dbReference>
<keyword evidence="4" id="KW-0808">Transferase</keyword>
<dbReference type="SUPFAM" id="SSF47384">
    <property type="entry name" value="Homodimeric domain of signal transducing histidine kinase"/>
    <property type="match status" value="1"/>
</dbReference>
<dbReference type="AlphaFoldDB" id="A0A2S1SKJ5"/>
<dbReference type="RefSeq" id="WP_108904716.1">
    <property type="nucleotide sequence ID" value="NZ_CP029187.1"/>
</dbReference>
<sequence length="473" mass="54783">MRKPRHIQIRVIFIFAVIFLLSLSIYCYNRISELTKSYYLVDHTNTVKLELEKYASTIKDIESAQRGFLLTKDSIYYNEFNDHLRKIKPKIDSVRRLTKDSRLQQLYVNVLEDLTEKRIAVMLQTMALGDINKIPKSQRLKNRAQRIFFRKHINKMMAVEESFLKKRTILMERQSSLTPLFTVLLMISALIALILSYYAINRELKISDRLKGNLEESKNELTQKNITLQGNNEQLEAVNKELEAFTYISSHDLQEPLRKIQTLISLVLEKESATLTDTGKNYLERIRNSSERMQDLIKDLLAYSRVTTEHFHVAQGNLNDIVNEVISDLEEELTAKNAVIEVQGEEKVFMIETQFRQLLTNLISNAVKFSRENITPRIVVENKTIKGTMVPFEKAIPEKNYSLITIRDNGIGFDMQYRDRIFEVFQRLYSSQQYAGTGIGLAIVKKIVENHSGFIAAESIEGEGTVFNVYLPC</sequence>
<gene>
    <name evidence="8" type="ORF">HYN49_14105</name>
</gene>
<dbReference type="Gene3D" id="1.10.287.130">
    <property type="match status" value="1"/>
</dbReference>
<evidence type="ECO:0000256" key="6">
    <source>
        <dbReference type="SAM" id="Phobius"/>
    </source>
</evidence>
<evidence type="ECO:0000259" key="7">
    <source>
        <dbReference type="PROSITE" id="PS50109"/>
    </source>
</evidence>
<dbReference type="InterPro" id="IPR050351">
    <property type="entry name" value="BphY/WalK/GraS-like"/>
</dbReference>
<feature type="transmembrane region" description="Helical" evidence="6">
    <location>
        <begin position="180"/>
        <end position="200"/>
    </location>
</feature>
<dbReference type="PANTHER" id="PTHR42878:SF15">
    <property type="entry name" value="BACTERIOPHYTOCHROME"/>
    <property type="match status" value="1"/>
</dbReference>
<dbReference type="InterPro" id="IPR036097">
    <property type="entry name" value="HisK_dim/P_sf"/>
</dbReference>
<evidence type="ECO:0000256" key="5">
    <source>
        <dbReference type="ARBA" id="ARBA00022777"/>
    </source>
</evidence>
<accession>A0A2S1SKJ5</accession>
<evidence type="ECO:0000256" key="3">
    <source>
        <dbReference type="ARBA" id="ARBA00022553"/>
    </source>
</evidence>
<dbReference type="PRINTS" id="PR00344">
    <property type="entry name" value="BCTRLSENSOR"/>
</dbReference>
<evidence type="ECO:0000313" key="9">
    <source>
        <dbReference type="Proteomes" id="UP000244937"/>
    </source>
</evidence>
<dbReference type="InterPro" id="IPR007891">
    <property type="entry name" value="CHASE3"/>
</dbReference>
<dbReference type="GO" id="GO:0000156">
    <property type="term" value="F:phosphorelay response regulator activity"/>
    <property type="evidence" value="ECO:0007669"/>
    <property type="project" value="TreeGrafter"/>
</dbReference>
<evidence type="ECO:0000256" key="4">
    <source>
        <dbReference type="ARBA" id="ARBA00022679"/>
    </source>
</evidence>
<dbReference type="InterPro" id="IPR036890">
    <property type="entry name" value="HATPase_C_sf"/>
</dbReference>
<evidence type="ECO:0000256" key="2">
    <source>
        <dbReference type="ARBA" id="ARBA00012438"/>
    </source>
</evidence>
<dbReference type="FunFam" id="3.30.565.10:FF:000006">
    <property type="entry name" value="Sensor histidine kinase WalK"/>
    <property type="match status" value="1"/>
</dbReference>
<keyword evidence="5" id="KW-0418">Kinase</keyword>
<keyword evidence="6" id="KW-0812">Transmembrane</keyword>
<keyword evidence="9" id="KW-1185">Reference proteome</keyword>
<dbReference type="CDD" id="cd00082">
    <property type="entry name" value="HisKA"/>
    <property type="match status" value="1"/>
</dbReference>
<dbReference type="InterPro" id="IPR003661">
    <property type="entry name" value="HisK_dim/P_dom"/>
</dbReference>
<dbReference type="PROSITE" id="PS50109">
    <property type="entry name" value="HIS_KIN"/>
    <property type="match status" value="1"/>
</dbReference>
<evidence type="ECO:0000256" key="1">
    <source>
        <dbReference type="ARBA" id="ARBA00000085"/>
    </source>
</evidence>
<keyword evidence="6" id="KW-1133">Transmembrane helix</keyword>
<dbReference type="GO" id="GO:0007234">
    <property type="term" value="P:osmosensory signaling via phosphorelay pathway"/>
    <property type="evidence" value="ECO:0007669"/>
    <property type="project" value="TreeGrafter"/>
</dbReference>
<dbReference type="Proteomes" id="UP000244937">
    <property type="component" value="Chromosome"/>
</dbReference>
<protein>
    <recommendedName>
        <fullName evidence="2">histidine kinase</fullName>
        <ecNumber evidence="2">2.7.13.3</ecNumber>
    </recommendedName>
</protein>
<dbReference type="CDD" id="cd19410">
    <property type="entry name" value="HK9-like_sensor"/>
    <property type="match status" value="1"/>
</dbReference>
<dbReference type="PANTHER" id="PTHR42878">
    <property type="entry name" value="TWO-COMPONENT HISTIDINE KINASE"/>
    <property type="match status" value="1"/>
</dbReference>
<feature type="domain" description="Histidine kinase" evidence="7">
    <location>
        <begin position="248"/>
        <end position="473"/>
    </location>
</feature>
<dbReference type="GO" id="GO:0000155">
    <property type="term" value="F:phosphorelay sensor kinase activity"/>
    <property type="evidence" value="ECO:0007669"/>
    <property type="project" value="InterPro"/>
</dbReference>
<dbReference type="InterPro" id="IPR004358">
    <property type="entry name" value="Sig_transdc_His_kin-like_C"/>
</dbReference>
<dbReference type="OrthoDB" id="9124519at2"/>
<keyword evidence="6" id="KW-0472">Membrane</keyword>
<reference evidence="8 9" key="1">
    <citation type="submission" date="2018-05" db="EMBL/GenBank/DDBJ databases">
        <title>Genome sequencing of Flavobacterium sp. HYN0049.</title>
        <authorList>
            <person name="Yi H."/>
            <person name="Baek C."/>
        </authorList>
    </citation>
    <scope>NUCLEOTIDE SEQUENCE [LARGE SCALE GENOMIC DNA]</scope>
    <source>
        <strain evidence="8 9">HYN0049</strain>
    </source>
</reference>
<name>A0A2S1SKJ5_9FLAO</name>
<dbReference type="Pfam" id="PF00512">
    <property type="entry name" value="HisKA"/>
    <property type="match status" value="1"/>
</dbReference>
<dbReference type="SUPFAM" id="SSF55874">
    <property type="entry name" value="ATPase domain of HSP90 chaperone/DNA topoisomerase II/histidine kinase"/>
    <property type="match status" value="1"/>
</dbReference>
<evidence type="ECO:0000313" key="8">
    <source>
        <dbReference type="EMBL" id="AWI26944.1"/>
    </source>
</evidence>
<dbReference type="EC" id="2.7.13.3" evidence="2"/>
<feature type="transmembrane region" description="Helical" evidence="6">
    <location>
        <begin position="12"/>
        <end position="31"/>
    </location>
</feature>
<dbReference type="SMART" id="SM00388">
    <property type="entry name" value="HisKA"/>
    <property type="match status" value="1"/>
</dbReference>
<comment type="catalytic activity">
    <reaction evidence="1">
        <text>ATP + protein L-histidine = ADP + protein N-phospho-L-histidine.</text>
        <dbReference type="EC" id="2.7.13.3"/>
    </reaction>
</comment>
<dbReference type="InterPro" id="IPR003594">
    <property type="entry name" value="HATPase_dom"/>
</dbReference>
<dbReference type="EMBL" id="CP029187">
    <property type="protein sequence ID" value="AWI26944.1"/>
    <property type="molecule type" value="Genomic_DNA"/>
</dbReference>
<dbReference type="InterPro" id="IPR005467">
    <property type="entry name" value="His_kinase_dom"/>
</dbReference>
<proteinExistence type="predicted"/>
<dbReference type="Gene3D" id="3.30.565.10">
    <property type="entry name" value="Histidine kinase-like ATPase, C-terminal domain"/>
    <property type="match status" value="1"/>
</dbReference>
<keyword evidence="3" id="KW-0597">Phosphoprotein</keyword>
<dbReference type="GO" id="GO:0030295">
    <property type="term" value="F:protein kinase activator activity"/>
    <property type="evidence" value="ECO:0007669"/>
    <property type="project" value="TreeGrafter"/>
</dbReference>
<dbReference type="SMART" id="SM00387">
    <property type="entry name" value="HATPase_c"/>
    <property type="match status" value="1"/>
</dbReference>
<dbReference type="KEGG" id="fpal:HYN49_14105"/>